<feature type="transmembrane region" description="Helical" evidence="2">
    <location>
        <begin position="179"/>
        <end position="197"/>
    </location>
</feature>
<dbReference type="InterPro" id="IPR039672">
    <property type="entry name" value="MFS_2"/>
</dbReference>
<evidence type="ECO:0000313" key="3">
    <source>
        <dbReference type="EMBL" id="PVE41095.1"/>
    </source>
</evidence>
<dbReference type="Proteomes" id="UP000037507">
    <property type="component" value="Unassembled WGS sequence"/>
</dbReference>
<dbReference type="GO" id="GO:0008643">
    <property type="term" value="P:carbohydrate transport"/>
    <property type="evidence" value="ECO:0007669"/>
    <property type="project" value="InterPro"/>
</dbReference>
<dbReference type="Pfam" id="PF13347">
    <property type="entry name" value="MFS_2"/>
    <property type="match status" value="1"/>
</dbReference>
<feature type="transmembrane region" description="Helical" evidence="2">
    <location>
        <begin position="240"/>
        <end position="262"/>
    </location>
</feature>
<dbReference type="InterPro" id="IPR036259">
    <property type="entry name" value="MFS_trans_sf"/>
</dbReference>
<dbReference type="PANTHER" id="PTHR11328:SF24">
    <property type="entry name" value="MAJOR FACILITATOR SUPERFAMILY (MFS) PROFILE DOMAIN-CONTAINING PROTEIN"/>
    <property type="match status" value="1"/>
</dbReference>
<name>A0A2T7U8T6_9BURK</name>
<protein>
    <submittedName>
        <fullName evidence="3">MFS transporter</fullName>
    </submittedName>
</protein>
<feature type="transmembrane region" description="Helical" evidence="2">
    <location>
        <begin position="117"/>
        <end position="143"/>
    </location>
</feature>
<feature type="transmembrane region" description="Helical" evidence="2">
    <location>
        <begin position="329"/>
        <end position="351"/>
    </location>
</feature>
<organism evidence="3 4">
    <name type="scientific">Limnohabitans planktonicus II-D5</name>
    <dbReference type="NCBI Taxonomy" id="1293045"/>
    <lineage>
        <taxon>Bacteria</taxon>
        <taxon>Pseudomonadati</taxon>
        <taxon>Pseudomonadota</taxon>
        <taxon>Betaproteobacteria</taxon>
        <taxon>Burkholderiales</taxon>
        <taxon>Comamonadaceae</taxon>
        <taxon>Limnohabitans</taxon>
    </lineage>
</organism>
<feature type="transmembrane region" description="Helical" evidence="2">
    <location>
        <begin position="16"/>
        <end position="37"/>
    </location>
</feature>
<feature type="transmembrane region" description="Helical" evidence="2">
    <location>
        <begin position="409"/>
        <end position="432"/>
    </location>
</feature>
<gene>
    <name evidence="3" type="ORF">H663_019050</name>
</gene>
<feature type="transmembrane region" description="Helical" evidence="2">
    <location>
        <begin position="82"/>
        <end position="105"/>
    </location>
</feature>
<dbReference type="SUPFAM" id="SSF103473">
    <property type="entry name" value="MFS general substrate transporter"/>
    <property type="match status" value="1"/>
</dbReference>
<dbReference type="PANTHER" id="PTHR11328">
    <property type="entry name" value="MAJOR FACILITATOR SUPERFAMILY DOMAIN-CONTAINING PROTEIN"/>
    <property type="match status" value="1"/>
</dbReference>
<keyword evidence="2" id="KW-0472">Membrane</keyword>
<evidence type="ECO:0000256" key="1">
    <source>
        <dbReference type="ARBA" id="ARBA00009617"/>
    </source>
</evidence>
<dbReference type="AlphaFoldDB" id="A0A2T7U8T6"/>
<comment type="similarity">
    <text evidence="1">Belongs to the sodium:galactoside symporter (TC 2.A.2) family.</text>
</comment>
<feature type="transmembrane region" description="Helical" evidence="2">
    <location>
        <begin position="304"/>
        <end position="323"/>
    </location>
</feature>
<dbReference type="Gene3D" id="1.20.1250.20">
    <property type="entry name" value="MFS general substrate transporter like domains"/>
    <property type="match status" value="2"/>
</dbReference>
<keyword evidence="2" id="KW-0812">Transmembrane</keyword>
<feature type="transmembrane region" description="Helical" evidence="2">
    <location>
        <begin position="274"/>
        <end position="292"/>
    </location>
</feature>
<dbReference type="GO" id="GO:0015293">
    <property type="term" value="F:symporter activity"/>
    <property type="evidence" value="ECO:0007669"/>
    <property type="project" value="InterPro"/>
</dbReference>
<feature type="transmembrane region" description="Helical" evidence="2">
    <location>
        <begin position="49"/>
        <end position="70"/>
    </location>
</feature>
<evidence type="ECO:0000256" key="2">
    <source>
        <dbReference type="SAM" id="Phobius"/>
    </source>
</evidence>
<keyword evidence="4" id="KW-1185">Reference proteome</keyword>
<keyword evidence="2" id="KW-1133">Transmembrane helix</keyword>
<dbReference type="RefSeq" id="WP_053173489.1">
    <property type="nucleotide sequence ID" value="NZ_LFYT02000041.1"/>
</dbReference>
<feature type="transmembrane region" description="Helical" evidence="2">
    <location>
        <begin position="378"/>
        <end position="397"/>
    </location>
</feature>
<comment type="caution">
    <text evidence="3">The sequence shown here is derived from an EMBL/GenBank/DDBJ whole genome shotgun (WGS) entry which is preliminary data.</text>
</comment>
<dbReference type="OrthoDB" id="181905at2"/>
<dbReference type="GO" id="GO:0005886">
    <property type="term" value="C:plasma membrane"/>
    <property type="evidence" value="ECO:0007669"/>
    <property type="project" value="TreeGrafter"/>
</dbReference>
<dbReference type="EMBL" id="LFYT02000041">
    <property type="protein sequence ID" value="PVE41095.1"/>
    <property type="molecule type" value="Genomic_DNA"/>
</dbReference>
<reference evidence="3" key="1">
    <citation type="submission" date="2017-04" db="EMBL/GenBank/DDBJ databases">
        <title>Unexpected and diverse lifestyles within the genus Limnohabitans.</title>
        <authorList>
            <person name="Kasalicky V."/>
            <person name="Mehrshad M."/>
            <person name="Andrei S.-A."/>
            <person name="Salcher M."/>
            <person name="Kratochvilova H."/>
            <person name="Simek K."/>
            <person name="Ghai R."/>
        </authorList>
    </citation>
    <scope>NUCLEOTIDE SEQUENCE [LARGE SCALE GENOMIC DNA]</scope>
    <source>
        <strain evidence="3">II-D5</strain>
    </source>
</reference>
<proteinExistence type="inferred from homology"/>
<accession>A0A2T7U8T6</accession>
<sequence length="459" mass="48855">MSAPMALQPRDERMAAASYGLLGLPLAFVALPVYVHLPNVYAQQYGVPLAALGAVLLFSRGVDAVVDPWLGRFGDRLYRRSWQAVWVAALCLALALISGFVALFFPPAEHLSTAQLLLWVAGALTLSHLAYSGLGILHQAWAARQGGGGLAQSRWVAWREGFALVGVLLASALPALWGWPLTTSLLVLLLALGLLAWRRTAGLAAERERQQTQSSPAEDRAAEPGVSLWQPWKYAGFRRLLAVFMLNGLASAVPATLVLFFVQDRLQAPKAMEPFFLGLYFAAGALSFPVWLKVIGRIGLLKTWALGMGLSILAFVSVIGLGAGDTSGFLVVCALSGLALGADLTVPGALLNQLIDRCGERGRSDGAFMGWWNLATKLNLALAAGLSLPLLGLWGYAPGQQDEQALLALGWAYGVLPCVLKLLAAGALYVALMRSRDHSAGAQVTTHSKGVELDARTKA</sequence>
<evidence type="ECO:0000313" key="4">
    <source>
        <dbReference type="Proteomes" id="UP000037507"/>
    </source>
</evidence>
<dbReference type="STRING" id="1293045.H663_12605"/>